<dbReference type="GeneID" id="4525330"/>
<sequence>MASHEYKRNIYAYGVIAEAYTEDKKVIKLNYQFITDVVKYAQSTSYPLNSNNNPFSPEKIPIITDIKELPANGEKYLGIVYGYLRHEGLSHFYDRKSRRHASLSKKLSDDEDLYEYAHMILIKPGIALVEVTSFVPKHGILSTLFRGAAQEYCQRIGPQKIHVLLKNCDKIRIAIRQLYRPDTEELLKLYSDSTIKQIDIKLKISNKARLTNQRTIDMLLEKLGIDITKIRGQLYEAIQHAGRGKDQELDFTIDELLELFNSIREELGEESLQRFKITFGSPRRVVDLVEDALVFREVSIPKARSGGRYLRSTDTTASLNILKELALKNSELIRESYRLFEERSTLK</sequence>
<evidence type="ECO:0000313" key="2">
    <source>
        <dbReference type="Proteomes" id="UP000002518"/>
    </source>
</evidence>
<evidence type="ECO:0000313" key="1">
    <source>
        <dbReference type="EMBL" id="BAA79852.2"/>
    </source>
</evidence>
<dbReference type="RefSeq" id="WP_010866030.1">
    <property type="nucleotide sequence ID" value="NC_000854.2"/>
</dbReference>
<dbReference type="Proteomes" id="UP000002518">
    <property type="component" value="Chromosome"/>
</dbReference>
<dbReference type="KEGG" id="ape:APE_0871.1"/>
<gene>
    <name evidence="1" type="ordered locus">APE_0871.1</name>
</gene>
<accession>Q9YDP5</accession>
<keyword evidence="2" id="KW-1185">Reference proteome</keyword>
<protein>
    <submittedName>
        <fullName evidence="1">Uncharacterized protein</fullName>
    </submittedName>
</protein>
<reference evidence="1 2" key="1">
    <citation type="journal article" date="1999" name="DNA Res.">
        <title>Complete genome sequence of an aerobic hyper-thermophilic crenarchaeon, Aeropyrum pernix K1.</title>
        <authorList>
            <person name="Kawarabayasi Y."/>
            <person name="Hino Y."/>
            <person name="Horikawa H."/>
            <person name="Yamazaki S."/>
            <person name="Haikawa Y."/>
            <person name="Jin-no K."/>
            <person name="Takahashi M."/>
            <person name="Sekine M."/>
            <person name="Baba S."/>
            <person name="Ankai A."/>
            <person name="Kosugi H."/>
            <person name="Hosoyama A."/>
            <person name="Fukui S."/>
            <person name="Nagai Y."/>
            <person name="Nishijima K."/>
            <person name="Nakazawa H."/>
            <person name="Takamiya M."/>
            <person name="Masuda S."/>
            <person name="Funahashi T."/>
            <person name="Tanaka T."/>
            <person name="Kudoh Y."/>
            <person name="Yamazaki J."/>
            <person name="Kushida N."/>
            <person name="Oguchi A."/>
            <person name="Aoki K."/>
            <person name="Kubota K."/>
            <person name="Nakamura Y."/>
            <person name="Nomura N."/>
            <person name="Sako Y."/>
            <person name="Kikuchi H."/>
        </authorList>
    </citation>
    <scope>NUCLEOTIDE SEQUENCE [LARGE SCALE GENOMIC DNA]</scope>
    <source>
        <strain evidence="2">ATCC 700893 / DSM 11879 / JCM 9820 / NBRC 100138 / K1</strain>
    </source>
</reference>
<proteinExistence type="predicted"/>
<dbReference type="EnsemblBacteria" id="BAA79852">
    <property type="protein sequence ID" value="BAA79852"/>
    <property type="gene ID" value="APE_0871.1"/>
</dbReference>
<name>Q9YDP5_AERPE</name>
<organism evidence="1 2">
    <name type="scientific">Aeropyrum pernix (strain ATCC 700893 / DSM 11879 / JCM 9820 / NBRC 100138 / K1)</name>
    <dbReference type="NCBI Taxonomy" id="272557"/>
    <lineage>
        <taxon>Archaea</taxon>
        <taxon>Thermoproteota</taxon>
        <taxon>Thermoprotei</taxon>
        <taxon>Desulfurococcales</taxon>
        <taxon>Desulfurococcaceae</taxon>
        <taxon>Aeropyrum</taxon>
    </lineage>
</organism>
<dbReference type="EMBL" id="BA000002">
    <property type="protein sequence ID" value="BAA79852.2"/>
    <property type="molecule type" value="Genomic_DNA"/>
</dbReference>
<dbReference type="AlphaFoldDB" id="Q9YDP5"/>
<dbReference type="PIR" id="D72681">
    <property type="entry name" value="D72681"/>
</dbReference>
<dbReference type="PATRIC" id="fig|272557.25.peg.624"/>